<organism evidence="3 4">
    <name type="scientific">Zancudomyces culisetae</name>
    <name type="common">Gut fungus</name>
    <name type="synonym">Smittium culisetae</name>
    <dbReference type="NCBI Taxonomy" id="1213189"/>
    <lineage>
        <taxon>Eukaryota</taxon>
        <taxon>Fungi</taxon>
        <taxon>Fungi incertae sedis</taxon>
        <taxon>Zoopagomycota</taxon>
        <taxon>Kickxellomycotina</taxon>
        <taxon>Harpellomycetes</taxon>
        <taxon>Harpellales</taxon>
        <taxon>Legeriomycetaceae</taxon>
        <taxon>Zancudomyces</taxon>
    </lineage>
</organism>
<feature type="compositionally biased region" description="Polar residues" evidence="1">
    <location>
        <begin position="101"/>
        <end position="110"/>
    </location>
</feature>
<dbReference type="AlphaFoldDB" id="A0A1R1PYS4"/>
<dbReference type="PROSITE" id="PS51257">
    <property type="entry name" value="PROKAR_LIPOPROTEIN"/>
    <property type="match status" value="1"/>
</dbReference>
<feature type="signal peptide" evidence="2">
    <location>
        <begin position="1"/>
        <end position="19"/>
    </location>
</feature>
<protein>
    <submittedName>
        <fullName evidence="3">Uncharacterized protein</fullName>
    </submittedName>
</protein>
<evidence type="ECO:0000256" key="1">
    <source>
        <dbReference type="SAM" id="MobiDB-lite"/>
    </source>
</evidence>
<evidence type="ECO:0000256" key="2">
    <source>
        <dbReference type="SAM" id="SignalP"/>
    </source>
</evidence>
<dbReference type="Proteomes" id="UP000188320">
    <property type="component" value="Unassembled WGS sequence"/>
</dbReference>
<dbReference type="EMBL" id="LSSK01000018">
    <property type="protein sequence ID" value="OMH86079.1"/>
    <property type="molecule type" value="Genomic_DNA"/>
</dbReference>
<accession>A0A1R1PYS4</accession>
<reference evidence="4" key="1">
    <citation type="submission" date="2017-01" db="EMBL/GenBank/DDBJ databases">
        <authorList>
            <person name="Wang Y."/>
            <person name="White M."/>
            <person name="Kvist S."/>
            <person name="Moncalvo J.-M."/>
        </authorList>
    </citation>
    <scope>NUCLEOTIDE SEQUENCE [LARGE SCALE GENOMIC DNA]</scope>
    <source>
        <strain evidence="4">COL-18-3</strain>
    </source>
</reference>
<gene>
    <name evidence="3" type="ORF">AX774_g357</name>
</gene>
<keyword evidence="4" id="KW-1185">Reference proteome</keyword>
<evidence type="ECO:0000313" key="3">
    <source>
        <dbReference type="EMBL" id="OMH86079.1"/>
    </source>
</evidence>
<evidence type="ECO:0000313" key="4">
    <source>
        <dbReference type="Proteomes" id="UP000188320"/>
    </source>
</evidence>
<name>A0A1R1PYS4_ZANCU</name>
<feature type="region of interest" description="Disordered" evidence="1">
    <location>
        <begin position="47"/>
        <end position="118"/>
    </location>
</feature>
<proteinExistence type="predicted"/>
<comment type="caution">
    <text evidence="3">The sequence shown here is derived from an EMBL/GenBank/DDBJ whole genome shotgun (WGS) entry which is preliminary data.</text>
</comment>
<sequence>MKQLYTVFVLTASLISCSASSQLHNELGGLGNVMNNALPGINQNIRGAKLNADSSDSSETTESETANPESTNSESTSPRTKKHNRYWSFLNRLGLKDKSATQRTSSSNGDMGNKRDESDSLNVEDFRMDNQEVPKIAVGGSGGRVVVAVMVW</sequence>
<keyword evidence="2" id="KW-0732">Signal</keyword>
<feature type="chain" id="PRO_5012955181" evidence="2">
    <location>
        <begin position="20"/>
        <end position="152"/>
    </location>
</feature>
<feature type="compositionally biased region" description="Low complexity" evidence="1">
    <location>
        <begin position="52"/>
        <end position="78"/>
    </location>
</feature>